<dbReference type="CDD" id="cd15482">
    <property type="entry name" value="Sialidase_non-viral"/>
    <property type="match status" value="1"/>
</dbReference>
<dbReference type="KEGG" id="rta:Rta_17060"/>
<dbReference type="Pfam" id="PF02012">
    <property type="entry name" value="BNR"/>
    <property type="match status" value="1"/>
</dbReference>
<accession>F5Y6B0</accession>
<evidence type="ECO:0000313" key="3">
    <source>
        <dbReference type="EMBL" id="AEG92796.1"/>
    </source>
</evidence>
<protein>
    <recommendedName>
        <fullName evidence="5">Exo-alpha-sialidase</fullName>
    </recommendedName>
</protein>
<dbReference type="STRING" id="365046.Rta_17060"/>
<feature type="compositionally biased region" description="Low complexity" evidence="1">
    <location>
        <begin position="48"/>
        <end position="67"/>
    </location>
</feature>
<keyword evidence="4" id="KW-1185">Reference proteome</keyword>
<dbReference type="SUPFAM" id="SSF110296">
    <property type="entry name" value="Oligoxyloglucan reducing end-specific cellobiohydrolase"/>
    <property type="match status" value="1"/>
</dbReference>
<organism evidence="3 4">
    <name type="scientific">Ramlibacter tataouinensis (strain ATCC BAA-407 / DSM 14655 / LMG 21543 / TTB310)</name>
    <dbReference type="NCBI Taxonomy" id="365046"/>
    <lineage>
        <taxon>Bacteria</taxon>
        <taxon>Pseudomonadati</taxon>
        <taxon>Pseudomonadota</taxon>
        <taxon>Betaproteobacteria</taxon>
        <taxon>Burkholderiales</taxon>
        <taxon>Comamonadaceae</taxon>
        <taxon>Ramlibacter</taxon>
    </lineage>
</organism>
<dbReference type="InterPro" id="IPR002860">
    <property type="entry name" value="BNR_rpt"/>
</dbReference>
<dbReference type="Gene3D" id="2.130.10.10">
    <property type="entry name" value="YVTN repeat-like/Quinoprotein amine dehydrogenase"/>
    <property type="match status" value="2"/>
</dbReference>
<gene>
    <name evidence="3" type="ordered locus">Rta_17060</name>
</gene>
<evidence type="ECO:0008006" key="5">
    <source>
        <dbReference type="Google" id="ProtNLM"/>
    </source>
</evidence>
<dbReference type="HOGENOM" id="CLU_688619_0_0_4"/>
<dbReference type="eggNOG" id="COG4447">
    <property type="taxonomic scope" value="Bacteria"/>
</dbReference>
<dbReference type="PROSITE" id="PS51257">
    <property type="entry name" value="PROKAR_LIPOPROTEIN"/>
    <property type="match status" value="1"/>
</dbReference>
<evidence type="ECO:0000256" key="2">
    <source>
        <dbReference type="SAM" id="SignalP"/>
    </source>
</evidence>
<dbReference type="AlphaFoldDB" id="F5Y6B0"/>
<feature type="signal peptide" evidence="2">
    <location>
        <begin position="1"/>
        <end position="27"/>
    </location>
</feature>
<feature type="chain" id="PRO_5003331458" description="Exo-alpha-sialidase" evidence="2">
    <location>
        <begin position="28"/>
        <end position="400"/>
    </location>
</feature>
<dbReference type="PATRIC" id="fig|365046.3.peg.1739"/>
<feature type="region of interest" description="Disordered" evidence="1">
    <location>
        <begin position="48"/>
        <end position="72"/>
    </location>
</feature>
<keyword evidence="2" id="KW-0732">Signal</keyword>
<evidence type="ECO:0000313" key="4">
    <source>
        <dbReference type="Proteomes" id="UP000008385"/>
    </source>
</evidence>
<sequence>MSKRETRHRRHPAALAALAALWLAACGGGGGGNNDGAAASAVGTAAPAANSPVVGASPPAGDAASDSRWTQRDQPRAWSWLASSATGEVLVATDSPGRVRTSVDGGATWTTGNSPTAAWTSADMSADAGRIVAAASGGGLFMSTDRGATWSAVAAPAGEDFGNRPWTSVTVSDDGRRIAAAVLDGPVYVSQDGGATWTLGLRPCSTPTSCRINGDLVTMTASWGALGSSADGRHMVAVPSGTSGMYYGPTYAVYVSADGGLTWNARQTPGGGSHEWHRVAVSGDGQTIAIAGRTQSPLLVSRDGGGTWGGYATSRVGNYSAIAMSSDGRVIGTTINGGDVLLSQDAGATFAPLALPGTDTNWRAMALSADGQSIAVAAGSPGGASGALYTSTGHRTSASR</sequence>
<reference evidence="4" key="1">
    <citation type="submission" date="2006-01" db="EMBL/GenBank/DDBJ databases">
        <title>Genome of the cyst-dividing bacterium Ramlibacter tataouinensis.</title>
        <authorList>
            <person name="Barakat M."/>
            <person name="Ortet P."/>
            <person name="De Luca G."/>
            <person name="Jourlin-Castelli C."/>
            <person name="Ansaldi M."/>
            <person name="Py B."/>
            <person name="Fichant G."/>
            <person name="Coutinho P."/>
            <person name="Voulhoux R."/>
            <person name="Bastien O."/>
            <person name="Roy S."/>
            <person name="Marechal E."/>
            <person name="Henrissat B."/>
            <person name="Quentin Y."/>
            <person name="Noirot P."/>
            <person name="Filloux A."/>
            <person name="Mejean V."/>
            <person name="DuBow M."/>
            <person name="Barras F."/>
            <person name="Heulin T."/>
        </authorList>
    </citation>
    <scope>NUCLEOTIDE SEQUENCE [LARGE SCALE GENOMIC DNA]</scope>
    <source>
        <strain evidence="4">ATCC BAA-407 / DSM 14655 / LMG 21543 / TTB310</strain>
    </source>
</reference>
<proteinExistence type="predicted"/>
<dbReference type="EMBL" id="CP000245">
    <property type="protein sequence ID" value="AEG92796.1"/>
    <property type="molecule type" value="Genomic_DNA"/>
</dbReference>
<name>F5Y6B0_RAMTT</name>
<dbReference type="InterPro" id="IPR015943">
    <property type="entry name" value="WD40/YVTN_repeat-like_dom_sf"/>
</dbReference>
<evidence type="ECO:0000256" key="1">
    <source>
        <dbReference type="SAM" id="MobiDB-lite"/>
    </source>
</evidence>
<reference evidence="3 4" key="2">
    <citation type="journal article" date="2011" name="PLoS ONE">
        <title>The Cyst-Dividing Bacterium Ramlibacter tataouinensis TTB310 Genome Reveals a Well-Stocked Toolbox for Adaptation to a Desert Environment.</title>
        <authorList>
            <person name="De Luca G."/>
            <person name="Barakat M."/>
            <person name="Ortet P."/>
            <person name="Fochesato S."/>
            <person name="Jourlin-Castelli C."/>
            <person name="Ansaldi M."/>
            <person name="Py B."/>
            <person name="Fichant G."/>
            <person name="Coutinho P.M."/>
            <person name="Voulhoux R."/>
            <person name="Bastien O."/>
            <person name="Marechal E."/>
            <person name="Henrissat B."/>
            <person name="Quentin Y."/>
            <person name="Noirot P."/>
            <person name="Filloux A."/>
            <person name="Mejean V."/>
            <person name="Dubow M.S."/>
            <person name="Barras F."/>
            <person name="Barbe V."/>
            <person name="Weissenbach J."/>
            <person name="Mihalcescu I."/>
            <person name="Vermeglio A."/>
            <person name="Achouak W."/>
            <person name="Heulin T."/>
        </authorList>
    </citation>
    <scope>NUCLEOTIDE SEQUENCE [LARGE SCALE GENOMIC DNA]</scope>
    <source>
        <strain evidence="4">ATCC BAA-407 / DSM 14655 / LMG 21543 / TTB310</strain>
    </source>
</reference>
<dbReference type="Proteomes" id="UP000008385">
    <property type="component" value="Chromosome"/>
</dbReference>